<organism evidence="5 6">
    <name type="scientific">Novosphingobium rhizovicinum</name>
    <dbReference type="NCBI Taxonomy" id="3228928"/>
    <lineage>
        <taxon>Bacteria</taxon>
        <taxon>Pseudomonadati</taxon>
        <taxon>Pseudomonadota</taxon>
        <taxon>Alphaproteobacteria</taxon>
        <taxon>Sphingomonadales</taxon>
        <taxon>Sphingomonadaceae</taxon>
        <taxon>Novosphingobium</taxon>
    </lineage>
</organism>
<proteinExistence type="inferred from homology"/>
<comment type="caution">
    <text evidence="5">The sequence shown here is derived from an EMBL/GenBank/DDBJ whole genome shotgun (WGS) entry which is preliminary data.</text>
</comment>
<dbReference type="EMBL" id="JBFNXR010000054">
    <property type="protein sequence ID" value="MEW9857040.1"/>
    <property type="molecule type" value="Genomic_DNA"/>
</dbReference>
<dbReference type="InterPro" id="IPR003869">
    <property type="entry name" value="Polysac_CapD-like"/>
</dbReference>
<dbReference type="Pfam" id="PF02719">
    <property type="entry name" value="Polysacc_synt_2"/>
    <property type="match status" value="1"/>
</dbReference>
<protein>
    <submittedName>
        <fullName evidence="5">Polysaccharide biosynthesis protein</fullName>
    </submittedName>
</protein>
<evidence type="ECO:0000256" key="3">
    <source>
        <dbReference type="SAM" id="Phobius"/>
    </source>
</evidence>
<dbReference type="Gene3D" id="3.40.50.720">
    <property type="entry name" value="NAD(P)-binding Rossmann-like Domain"/>
    <property type="match status" value="2"/>
</dbReference>
<dbReference type="CDD" id="cd05237">
    <property type="entry name" value="UDP_invert_4-6DH_SDR_e"/>
    <property type="match status" value="1"/>
</dbReference>
<feature type="domain" description="Polysaccharide biosynthesis protein CapD-like" evidence="4">
    <location>
        <begin position="339"/>
        <end position="631"/>
    </location>
</feature>
<dbReference type="PANTHER" id="PTHR43318">
    <property type="entry name" value="UDP-N-ACETYLGLUCOSAMINE 4,6-DEHYDRATASE"/>
    <property type="match status" value="1"/>
</dbReference>
<dbReference type="InterPro" id="IPR036291">
    <property type="entry name" value="NAD(P)-bd_dom_sf"/>
</dbReference>
<dbReference type="SUPFAM" id="SSF51735">
    <property type="entry name" value="NAD(P)-binding Rossmann-fold domains"/>
    <property type="match status" value="1"/>
</dbReference>
<feature type="transmembrane region" description="Helical" evidence="3">
    <location>
        <begin position="86"/>
        <end position="105"/>
    </location>
</feature>
<evidence type="ECO:0000313" key="6">
    <source>
        <dbReference type="Proteomes" id="UP001556118"/>
    </source>
</evidence>
<gene>
    <name evidence="5" type="ORF">ABUH87_18095</name>
</gene>
<feature type="transmembrane region" description="Helical" evidence="3">
    <location>
        <begin position="45"/>
        <end position="66"/>
    </location>
</feature>
<evidence type="ECO:0000259" key="4">
    <source>
        <dbReference type="Pfam" id="PF02719"/>
    </source>
</evidence>
<feature type="region of interest" description="Disordered" evidence="2">
    <location>
        <begin position="697"/>
        <end position="716"/>
    </location>
</feature>
<dbReference type="PANTHER" id="PTHR43318:SF1">
    <property type="entry name" value="POLYSACCHARIDE BIOSYNTHESIS PROTEIN EPSC-RELATED"/>
    <property type="match status" value="1"/>
</dbReference>
<dbReference type="RefSeq" id="WP_367775520.1">
    <property type="nucleotide sequence ID" value="NZ_JBFNXR010000054.1"/>
</dbReference>
<reference evidence="5 6" key="1">
    <citation type="submission" date="2024-06" db="EMBL/GenBank/DDBJ databases">
        <title>Novosphingobium rhizovicinus M1R2S20.</title>
        <authorList>
            <person name="Sun J.-Q."/>
        </authorList>
    </citation>
    <scope>NUCLEOTIDE SEQUENCE [LARGE SCALE GENOMIC DNA]</scope>
    <source>
        <strain evidence="5 6">M1R2S20</strain>
    </source>
</reference>
<keyword evidence="6" id="KW-1185">Reference proteome</keyword>
<dbReference type="Proteomes" id="UP001556118">
    <property type="component" value="Unassembled WGS sequence"/>
</dbReference>
<evidence type="ECO:0000256" key="2">
    <source>
        <dbReference type="SAM" id="MobiDB-lite"/>
    </source>
</evidence>
<accession>A0ABV3RG32</accession>
<keyword evidence="3" id="KW-1133">Transmembrane helix</keyword>
<evidence type="ECO:0000256" key="1">
    <source>
        <dbReference type="ARBA" id="ARBA00007430"/>
    </source>
</evidence>
<sequence>MAGSGLASAGEPGLPGSKQTFSFANRCWAVLERFERKSKLRSPRAFWFARLGAILTLDVMAVLVTLRVTRAMLPGVRTLQSINDLWFGLALSLLTVVGLQIGGVYRHSWRYTTPANVLHLGGTLFATQVLIWLATASFIIPQRVYRAELFTFIGTHIALMMAAMISVRLIRRGVREHINSHRNRRMSGPRRRVLLLGELEWAHAMIDLVHTDPSKLEIVGVLTPDGRERNLRLGNVRVEGSPDQLVDIVNRLDNAGRRPSSIVVQESSDMLAPQTLASIATVADSLSLTVARFRPPWAHSQSQTSGVEIERMPLADLLGRPEISIQHTYVEQMIAGRRIMVTGAGGTIGGELVRQLATYGPAEIVLLDHSEYALYAIELDIRERFPGFTIHAELCSIRQRTALWQVFERRRPEIVFHAAALKHVPMVEANPCAGVHTNVLGTRNVADAACAFEVQAMVQVSTDKAVNPVGLMGATKRLGELYCQALDLIGSSDPDSPRFLTVRFGNVLGSSGSLIPLFQRQLAAGKPLTVTHPDIERFFMTVQEAVLLILQSSARALQTDADRGTIFVLDMGEPLRIVDIAKRLIRMQGLRPDIDVPIKFIGLRPGEKLYEELFDSSEAKIESAIPGIFEAMPSPIPLHMLIRGFNRLQELIDLGDTKALSELTHAMVGSSSKSRWSEMLRRLDDAATTDVVPSIVPPVNDEPQQMPGWTGKRLAS</sequence>
<dbReference type="InterPro" id="IPR051203">
    <property type="entry name" value="Polysaccharide_Synthase-Rel"/>
</dbReference>
<evidence type="ECO:0000313" key="5">
    <source>
        <dbReference type="EMBL" id="MEW9857040.1"/>
    </source>
</evidence>
<name>A0ABV3RG32_9SPHN</name>
<feature type="transmembrane region" description="Helical" evidence="3">
    <location>
        <begin position="117"/>
        <end position="140"/>
    </location>
</feature>
<comment type="similarity">
    <text evidence="1">Belongs to the polysaccharide synthase family.</text>
</comment>
<keyword evidence="3" id="KW-0812">Transmembrane</keyword>
<keyword evidence="3" id="KW-0472">Membrane</keyword>
<feature type="transmembrane region" description="Helical" evidence="3">
    <location>
        <begin position="152"/>
        <end position="170"/>
    </location>
</feature>